<feature type="compositionally biased region" description="Basic and acidic residues" evidence="1">
    <location>
        <begin position="1"/>
        <end position="19"/>
    </location>
</feature>
<evidence type="ECO:0000256" key="1">
    <source>
        <dbReference type="SAM" id="MobiDB-lite"/>
    </source>
</evidence>
<feature type="region of interest" description="Disordered" evidence="1">
    <location>
        <begin position="202"/>
        <end position="222"/>
    </location>
</feature>
<evidence type="ECO:0000313" key="2">
    <source>
        <dbReference type="EMBL" id="MFC5907330.1"/>
    </source>
</evidence>
<dbReference type="PANTHER" id="PTHR32309">
    <property type="entry name" value="TYROSINE-PROTEIN KINASE"/>
    <property type="match status" value="1"/>
</dbReference>
<name>A0ABW1G045_9ACTN</name>
<comment type="caution">
    <text evidence="2">The sequence shown here is derived from an EMBL/GenBank/DDBJ whole genome shotgun (WGS) entry which is preliminary data.</text>
</comment>
<dbReference type="EMBL" id="JBHSQJ010000031">
    <property type="protein sequence ID" value="MFC5907330.1"/>
    <property type="molecule type" value="Genomic_DNA"/>
</dbReference>
<reference evidence="3" key="1">
    <citation type="journal article" date="2019" name="Int. J. Syst. Evol. Microbiol.">
        <title>The Global Catalogue of Microorganisms (GCM) 10K type strain sequencing project: providing services to taxonomists for standard genome sequencing and annotation.</title>
        <authorList>
            <consortium name="The Broad Institute Genomics Platform"/>
            <consortium name="The Broad Institute Genome Sequencing Center for Infectious Disease"/>
            <person name="Wu L."/>
            <person name="Ma J."/>
        </authorList>
    </citation>
    <scope>NUCLEOTIDE SEQUENCE [LARGE SCALE GENOMIC DNA]</scope>
    <source>
        <strain evidence="3">JCM 4816</strain>
    </source>
</reference>
<feature type="region of interest" description="Disordered" evidence="1">
    <location>
        <begin position="1"/>
        <end position="22"/>
    </location>
</feature>
<accession>A0ABW1G045</accession>
<dbReference type="InterPro" id="IPR006311">
    <property type="entry name" value="TAT_signal"/>
</dbReference>
<protein>
    <submittedName>
        <fullName evidence="2">Lipopolysaccharide biosynthesis protein</fullName>
    </submittedName>
</protein>
<dbReference type="RefSeq" id="WP_380581634.1">
    <property type="nucleotide sequence ID" value="NZ_JBHSQJ010000031.1"/>
</dbReference>
<dbReference type="PROSITE" id="PS51318">
    <property type="entry name" value="TAT"/>
    <property type="match status" value="1"/>
</dbReference>
<gene>
    <name evidence="2" type="ORF">ACFP3V_08865</name>
</gene>
<dbReference type="InterPro" id="IPR050445">
    <property type="entry name" value="Bact_polysacc_biosynth/exp"/>
</dbReference>
<keyword evidence="3" id="KW-1185">Reference proteome</keyword>
<dbReference type="Proteomes" id="UP001596174">
    <property type="component" value="Unassembled WGS sequence"/>
</dbReference>
<evidence type="ECO:0000313" key="3">
    <source>
        <dbReference type="Proteomes" id="UP001596174"/>
    </source>
</evidence>
<feature type="compositionally biased region" description="Low complexity" evidence="1">
    <location>
        <begin position="206"/>
        <end position="222"/>
    </location>
</feature>
<sequence>MPDRAPDPAPDRASDRDEAGAAPRRRGLLRWWPLAVAVPLGAAAGAGYAAQAQPQYQASAYVMVVAPNGGSAAVNFAQAYGRIVGQPDVLARAAAQTRLTPGELASHLEATTSPDAPLIQLTGTAGRADSAAAEANAAASSLVAFGNAAAKQTGVQLVTFAKAAAPEKPSSPSAALDTAVGAAAGLLLGGLVLLVRPGRAATAAVPGPRHATPAAAAQPVEA</sequence>
<organism evidence="2 3">
    <name type="scientific">Streptacidiphilus monticola</name>
    <dbReference type="NCBI Taxonomy" id="2161674"/>
    <lineage>
        <taxon>Bacteria</taxon>
        <taxon>Bacillati</taxon>
        <taxon>Actinomycetota</taxon>
        <taxon>Actinomycetes</taxon>
        <taxon>Kitasatosporales</taxon>
        <taxon>Streptomycetaceae</taxon>
        <taxon>Streptacidiphilus</taxon>
    </lineage>
</organism>
<dbReference type="PANTHER" id="PTHR32309:SF31">
    <property type="entry name" value="CAPSULAR EXOPOLYSACCHARIDE FAMILY"/>
    <property type="match status" value="1"/>
</dbReference>
<proteinExistence type="predicted"/>